<accession>A0ACB9GGA1</accession>
<evidence type="ECO:0000313" key="1">
    <source>
        <dbReference type="EMBL" id="KAI3782101.1"/>
    </source>
</evidence>
<comment type="caution">
    <text evidence="1">The sequence shown here is derived from an EMBL/GenBank/DDBJ whole genome shotgun (WGS) entry which is preliminary data.</text>
</comment>
<protein>
    <submittedName>
        <fullName evidence="1">Uncharacterized protein</fullName>
    </submittedName>
</protein>
<dbReference type="EMBL" id="CM042010">
    <property type="protein sequence ID" value="KAI3782101.1"/>
    <property type="molecule type" value="Genomic_DNA"/>
</dbReference>
<proteinExistence type="predicted"/>
<dbReference type="Proteomes" id="UP001055811">
    <property type="component" value="Linkage Group LG02"/>
</dbReference>
<organism evidence="1 2">
    <name type="scientific">Cichorium intybus</name>
    <name type="common">Chicory</name>
    <dbReference type="NCBI Taxonomy" id="13427"/>
    <lineage>
        <taxon>Eukaryota</taxon>
        <taxon>Viridiplantae</taxon>
        <taxon>Streptophyta</taxon>
        <taxon>Embryophyta</taxon>
        <taxon>Tracheophyta</taxon>
        <taxon>Spermatophyta</taxon>
        <taxon>Magnoliopsida</taxon>
        <taxon>eudicotyledons</taxon>
        <taxon>Gunneridae</taxon>
        <taxon>Pentapetalae</taxon>
        <taxon>asterids</taxon>
        <taxon>campanulids</taxon>
        <taxon>Asterales</taxon>
        <taxon>Asteraceae</taxon>
        <taxon>Cichorioideae</taxon>
        <taxon>Cichorieae</taxon>
        <taxon>Cichoriinae</taxon>
        <taxon>Cichorium</taxon>
    </lineage>
</organism>
<evidence type="ECO:0000313" key="2">
    <source>
        <dbReference type="Proteomes" id="UP001055811"/>
    </source>
</evidence>
<reference evidence="1 2" key="2">
    <citation type="journal article" date="2022" name="Mol. Ecol. Resour.">
        <title>The genomes of chicory, endive, great burdock and yacon provide insights into Asteraceae paleo-polyploidization history and plant inulin production.</title>
        <authorList>
            <person name="Fan W."/>
            <person name="Wang S."/>
            <person name="Wang H."/>
            <person name="Wang A."/>
            <person name="Jiang F."/>
            <person name="Liu H."/>
            <person name="Zhao H."/>
            <person name="Xu D."/>
            <person name="Zhang Y."/>
        </authorList>
    </citation>
    <scope>NUCLEOTIDE SEQUENCE [LARGE SCALE GENOMIC DNA]</scope>
    <source>
        <strain evidence="2">cv. Punajuju</strain>
        <tissue evidence="1">Leaves</tissue>
    </source>
</reference>
<sequence>MLAYGVSRAVITTTFGKSSFPPFLIDISFPFHRSLPVVSSSPLAVWAGCPSLLRSVRLWIIETNVVDLRFKYR</sequence>
<keyword evidence="2" id="KW-1185">Reference proteome</keyword>
<name>A0ACB9GGA1_CICIN</name>
<gene>
    <name evidence="1" type="ORF">L2E82_12134</name>
</gene>
<reference evidence="2" key="1">
    <citation type="journal article" date="2022" name="Mol. Ecol. Resour.">
        <title>The genomes of chicory, endive, great burdock and yacon provide insights into Asteraceae palaeo-polyploidization history and plant inulin production.</title>
        <authorList>
            <person name="Fan W."/>
            <person name="Wang S."/>
            <person name="Wang H."/>
            <person name="Wang A."/>
            <person name="Jiang F."/>
            <person name="Liu H."/>
            <person name="Zhao H."/>
            <person name="Xu D."/>
            <person name="Zhang Y."/>
        </authorList>
    </citation>
    <scope>NUCLEOTIDE SEQUENCE [LARGE SCALE GENOMIC DNA]</scope>
    <source>
        <strain evidence="2">cv. Punajuju</strain>
    </source>
</reference>